<feature type="region of interest" description="Disordered" evidence="1">
    <location>
        <begin position="15"/>
        <end position="56"/>
    </location>
</feature>
<dbReference type="EMBL" id="BKCJ010536485">
    <property type="protein sequence ID" value="GFB02749.1"/>
    <property type="molecule type" value="Genomic_DNA"/>
</dbReference>
<sequence length="527" mass="56608">GPDMPLLAHMLNHGEPAFVQAHQQEVSLPPPSPVVAPHSSPDSMPSPPRQSSPPPIPFVLHLALEDDDIGGGSFHESPPSPPPATPTHSPTVGVAEEPLTLTSLLALFPTCLQRIATLEAELKATKILHRDTVVLFAKRIKKLESKLKTKKRKLVLSDSENEEEARQSQELDALLHLANAALHDLSYTTTPSKPANQVQEINAAIPAASLDSAGVLDSAGGVVFAGGADSASGLTSTGISVAAGPTIYAKPSSPIRDHAKGKAVTTPFSPVTAPTDKELTDQKAAILEAERQELLEQELKQSLDAEQVYLDSLLAQREWIGLVDQVRANPTLSAELLGADVSEDTFSVRMVELMNQRRKAIAEMKAKAKRDKPMTPAQQKESMRTFVKNQSSAIYTTGWTWKDVRGLTDDQLQNIYDKIRRAVDLVTAKDHHQHLKRSDETLEYLDSKKLKSSHSTEQPAELQETTSVFAGTTIAAGDSIPAVTYVSAASYVLAETPIAAGVSTTTGAFGSASDESVLIFELLDSPC</sequence>
<organism evidence="2">
    <name type="scientific">Tanacetum cinerariifolium</name>
    <name type="common">Dalmatian daisy</name>
    <name type="synonym">Chrysanthemum cinerariifolium</name>
    <dbReference type="NCBI Taxonomy" id="118510"/>
    <lineage>
        <taxon>Eukaryota</taxon>
        <taxon>Viridiplantae</taxon>
        <taxon>Streptophyta</taxon>
        <taxon>Embryophyta</taxon>
        <taxon>Tracheophyta</taxon>
        <taxon>Spermatophyta</taxon>
        <taxon>Magnoliopsida</taxon>
        <taxon>eudicotyledons</taxon>
        <taxon>Gunneridae</taxon>
        <taxon>Pentapetalae</taxon>
        <taxon>asterids</taxon>
        <taxon>campanulids</taxon>
        <taxon>Asterales</taxon>
        <taxon>Asteraceae</taxon>
        <taxon>Asteroideae</taxon>
        <taxon>Anthemideae</taxon>
        <taxon>Anthemidinae</taxon>
        <taxon>Tanacetum</taxon>
    </lineage>
</organism>
<evidence type="ECO:0000256" key="1">
    <source>
        <dbReference type="SAM" id="MobiDB-lite"/>
    </source>
</evidence>
<comment type="caution">
    <text evidence="2">The sequence shown here is derived from an EMBL/GenBank/DDBJ whole genome shotgun (WGS) entry which is preliminary data.</text>
</comment>
<accession>A0A699KMW8</accession>
<name>A0A699KMW8_TANCI</name>
<evidence type="ECO:0008006" key="3">
    <source>
        <dbReference type="Google" id="ProtNLM"/>
    </source>
</evidence>
<dbReference type="AlphaFoldDB" id="A0A699KMW8"/>
<reference evidence="2" key="1">
    <citation type="journal article" date="2019" name="Sci. Rep.">
        <title>Draft genome of Tanacetum cinerariifolium, the natural source of mosquito coil.</title>
        <authorList>
            <person name="Yamashiro T."/>
            <person name="Shiraishi A."/>
            <person name="Satake H."/>
            <person name="Nakayama K."/>
        </authorList>
    </citation>
    <scope>NUCLEOTIDE SEQUENCE</scope>
</reference>
<evidence type="ECO:0000313" key="2">
    <source>
        <dbReference type="EMBL" id="GFB02749.1"/>
    </source>
</evidence>
<gene>
    <name evidence="2" type="ORF">Tci_674720</name>
</gene>
<feature type="region of interest" description="Disordered" evidence="1">
    <location>
        <begin position="69"/>
        <end position="92"/>
    </location>
</feature>
<feature type="non-terminal residue" evidence="2">
    <location>
        <position position="1"/>
    </location>
</feature>
<feature type="compositionally biased region" description="Pro residues" evidence="1">
    <location>
        <begin position="44"/>
        <end position="56"/>
    </location>
</feature>
<protein>
    <recommendedName>
        <fullName evidence="3">JmjC domain-containing protein</fullName>
    </recommendedName>
</protein>
<proteinExistence type="predicted"/>